<dbReference type="AlphaFoldDB" id="A0A6J5WSE6"/>
<dbReference type="Proteomes" id="UP000507245">
    <property type="component" value="Unassembled WGS sequence"/>
</dbReference>
<gene>
    <name evidence="1" type="ORF">ORAREDHAP_LOCUS19307</name>
</gene>
<proteinExistence type="predicted"/>
<organism evidence="1 2">
    <name type="scientific">Prunus armeniaca</name>
    <name type="common">Apricot</name>
    <name type="synonym">Armeniaca vulgaris</name>
    <dbReference type="NCBI Taxonomy" id="36596"/>
    <lineage>
        <taxon>Eukaryota</taxon>
        <taxon>Viridiplantae</taxon>
        <taxon>Streptophyta</taxon>
        <taxon>Embryophyta</taxon>
        <taxon>Tracheophyta</taxon>
        <taxon>Spermatophyta</taxon>
        <taxon>Magnoliopsida</taxon>
        <taxon>eudicotyledons</taxon>
        <taxon>Gunneridae</taxon>
        <taxon>Pentapetalae</taxon>
        <taxon>rosids</taxon>
        <taxon>fabids</taxon>
        <taxon>Rosales</taxon>
        <taxon>Rosaceae</taxon>
        <taxon>Amygdaloideae</taxon>
        <taxon>Amygdaleae</taxon>
        <taxon>Prunus</taxon>
    </lineage>
</organism>
<sequence length="70" mass="7520">MNKEVAEVISDVICGSRISISSSRGRWAGRGKVALTGAIKTIFACESPMAWIMVGVRMGYVLRSGKRNGC</sequence>
<accession>A0A6J5WSE6</accession>
<evidence type="ECO:0000313" key="1">
    <source>
        <dbReference type="EMBL" id="CAB4303243.1"/>
    </source>
</evidence>
<dbReference type="EMBL" id="CAEKKB010000003">
    <property type="protein sequence ID" value="CAB4303243.1"/>
    <property type="molecule type" value="Genomic_DNA"/>
</dbReference>
<evidence type="ECO:0000313" key="2">
    <source>
        <dbReference type="Proteomes" id="UP000507245"/>
    </source>
</evidence>
<reference evidence="2" key="1">
    <citation type="journal article" date="2020" name="Genome Biol.">
        <title>Gamete binning: chromosome-level and haplotype-resolved genome assembly enabled by high-throughput single-cell sequencing of gamete genomes.</title>
        <authorList>
            <person name="Campoy J.A."/>
            <person name="Sun H."/>
            <person name="Goel M."/>
            <person name="Jiao W.-B."/>
            <person name="Folz-Donahue K."/>
            <person name="Wang N."/>
            <person name="Rubio M."/>
            <person name="Liu C."/>
            <person name="Kukat C."/>
            <person name="Ruiz D."/>
            <person name="Huettel B."/>
            <person name="Schneeberger K."/>
        </authorList>
    </citation>
    <scope>NUCLEOTIDE SEQUENCE [LARGE SCALE GENOMIC DNA]</scope>
    <source>
        <strain evidence="2">cv. Rojo Pasion</strain>
    </source>
</reference>
<keyword evidence="2" id="KW-1185">Reference proteome</keyword>
<protein>
    <submittedName>
        <fullName evidence="1">Uncharacterized protein</fullName>
    </submittedName>
</protein>
<name>A0A6J5WSE6_PRUAR</name>